<feature type="transmembrane region" description="Helical" evidence="6">
    <location>
        <begin position="511"/>
        <end position="530"/>
    </location>
</feature>
<accession>A0AAV6P3G3</accession>
<dbReference type="InterPro" id="IPR004695">
    <property type="entry name" value="SLAC1/Mae1/Ssu1/TehA"/>
</dbReference>
<dbReference type="AlphaFoldDB" id="A0AAV6P3G3"/>
<feature type="region of interest" description="Disordered" evidence="5">
    <location>
        <begin position="182"/>
        <end position="202"/>
    </location>
</feature>
<dbReference type="Pfam" id="PF03595">
    <property type="entry name" value="SLAC1"/>
    <property type="match status" value="1"/>
</dbReference>
<dbReference type="CDD" id="cd09323">
    <property type="entry name" value="TDT_SLAC1_like"/>
    <property type="match status" value="1"/>
</dbReference>
<comment type="caution">
    <text evidence="7">The sequence shown here is derived from an EMBL/GenBank/DDBJ whole genome shotgun (WGS) entry which is preliminary data.</text>
</comment>
<dbReference type="InterPro" id="IPR030183">
    <property type="entry name" value="SLAC/SLAH"/>
</dbReference>
<feature type="transmembrane region" description="Helical" evidence="6">
    <location>
        <begin position="363"/>
        <end position="380"/>
    </location>
</feature>
<feature type="transmembrane region" description="Helical" evidence="6">
    <location>
        <begin position="424"/>
        <end position="442"/>
    </location>
</feature>
<feature type="compositionally biased region" description="Polar residues" evidence="5">
    <location>
        <begin position="98"/>
        <end position="112"/>
    </location>
</feature>
<keyword evidence="6" id="KW-1133">Transmembrane helix</keyword>
<dbReference type="GO" id="GO:0012505">
    <property type="term" value="C:endomembrane system"/>
    <property type="evidence" value="ECO:0007669"/>
    <property type="project" value="UniProtKB-SubCell"/>
</dbReference>
<evidence type="ECO:0000256" key="1">
    <source>
        <dbReference type="ARBA" id="ARBA00004127"/>
    </source>
</evidence>
<feature type="transmembrane region" description="Helical" evidence="6">
    <location>
        <begin position="485"/>
        <end position="504"/>
    </location>
</feature>
<dbReference type="EMBL" id="JAGKQH010000002">
    <property type="protein sequence ID" value="KAG6605751.1"/>
    <property type="molecule type" value="Genomic_DNA"/>
</dbReference>
<dbReference type="Proteomes" id="UP000685013">
    <property type="component" value="Chromosome 2"/>
</dbReference>
<feature type="transmembrane region" description="Helical" evidence="6">
    <location>
        <begin position="20"/>
        <end position="38"/>
    </location>
</feature>
<feature type="transmembrane region" description="Helical" evidence="6">
    <location>
        <begin position="542"/>
        <end position="568"/>
    </location>
</feature>
<feature type="transmembrane region" description="Helical" evidence="6">
    <location>
        <begin position="337"/>
        <end position="357"/>
    </location>
</feature>
<reference evidence="7 8" key="1">
    <citation type="journal article" date="2021" name="Hortic Res">
        <title>The domestication of Cucurbita argyrosperma as revealed by the genome of its wild relative.</title>
        <authorList>
            <person name="Barrera-Redondo J."/>
            <person name="Sanchez-de la Vega G."/>
            <person name="Aguirre-Liguori J.A."/>
            <person name="Castellanos-Morales G."/>
            <person name="Gutierrez-Guerrero Y.T."/>
            <person name="Aguirre-Dugua X."/>
            <person name="Aguirre-Planter E."/>
            <person name="Tenaillon M.I."/>
            <person name="Lira-Saade R."/>
            <person name="Eguiarte L.E."/>
        </authorList>
    </citation>
    <scope>NUCLEOTIDE SEQUENCE [LARGE SCALE GENOMIC DNA]</scope>
    <source>
        <strain evidence="7">JBR-2021</strain>
    </source>
</reference>
<comment type="subcellular location">
    <subcellularLocation>
        <location evidence="2">Cell membrane</location>
    </subcellularLocation>
    <subcellularLocation>
        <location evidence="1">Endomembrane system</location>
        <topology evidence="1">Multi-pass membrane protein</topology>
    </subcellularLocation>
</comment>
<keyword evidence="8" id="KW-1185">Reference proteome</keyword>
<evidence type="ECO:0000256" key="2">
    <source>
        <dbReference type="ARBA" id="ARBA00004236"/>
    </source>
</evidence>
<evidence type="ECO:0000256" key="3">
    <source>
        <dbReference type="ARBA" id="ARBA00022448"/>
    </source>
</evidence>
<organism evidence="7 8">
    <name type="scientific">Cucurbita argyrosperma subsp. sororia</name>
    <dbReference type="NCBI Taxonomy" id="37648"/>
    <lineage>
        <taxon>Eukaryota</taxon>
        <taxon>Viridiplantae</taxon>
        <taxon>Streptophyta</taxon>
        <taxon>Embryophyta</taxon>
        <taxon>Tracheophyta</taxon>
        <taxon>Spermatophyta</taxon>
        <taxon>Magnoliopsida</taxon>
        <taxon>eudicotyledons</taxon>
        <taxon>Gunneridae</taxon>
        <taxon>Pentapetalae</taxon>
        <taxon>rosids</taxon>
        <taxon>fabids</taxon>
        <taxon>Cucurbitales</taxon>
        <taxon>Cucurbitaceae</taxon>
        <taxon>Cucurbiteae</taxon>
        <taxon>Cucurbita</taxon>
    </lineage>
</organism>
<dbReference type="GO" id="GO:0006873">
    <property type="term" value="P:intracellular monoatomic ion homeostasis"/>
    <property type="evidence" value="ECO:0007669"/>
    <property type="project" value="InterPro"/>
</dbReference>
<dbReference type="PANTHER" id="PTHR31269:SF2">
    <property type="entry name" value="S-TYPE ANION CHANNEL SLAH3"/>
    <property type="match status" value="1"/>
</dbReference>
<evidence type="ECO:0000256" key="4">
    <source>
        <dbReference type="ARBA" id="ARBA00022475"/>
    </source>
</evidence>
<dbReference type="GO" id="GO:0005886">
    <property type="term" value="C:plasma membrane"/>
    <property type="evidence" value="ECO:0007669"/>
    <property type="project" value="UniProtKB-SubCell"/>
</dbReference>
<keyword evidence="6" id="KW-0812">Transmembrane</keyword>
<sequence length="640" mass="72176">MCNEDMTRHSSVCSLWTRGIESYFLAGIVLSWMFCLLLRTKETSNILLLRLFWCWLFVMENGTYQEYKPEELSEVPSLIRRIPSIEVVPFDGIEEGSLPNNHSPSTLPTGNALSPAEQSDDELQFINHQRKHSVSISMPPSPVGVHLQTSKRVLFGGEQILNNEALGPAAGAKPQKAAKFHSQPIPRGSTFDVSRNTNAAHHPSMRRLKDKRFDSFKTWSGKLERQLTLLSGKSARQTRPEEIEVQREGIENNIPVHRYFDALEGPELETLRVQRKYCFQKTGHGLFYSDFLSHRSVSVLVLVAKQSFTIASVYLLKMLLYFEAVRREYYHPIRVNFFFAPLISLLFLAIGVPPSVATNLHPAIWYVLMAPFLCLELKIYGQWMSGGQRRLSKVANPTNHLSVVGNFVGALLGASMGLKEGPVFFFAIGMAHYLVLFVTLYQRLPTNETLPKELHPVFFLFIAAPSVASMAWAKIQGSFDNASRIIYFIALFLYFSLVVRVNFFRGFKFSLAWWAYTFPMTGAAIATIKYSTEVTNTVTQVLSVVLSATAVIIVTALLASTIIHAFVLRDLFPNDIAIAISNRKPKPQWNWLHHLKQGSSEAQDIENFLKFSNSDNKDLEASQGPPTFVGRDTNLQPSNE</sequence>
<dbReference type="PANTHER" id="PTHR31269">
    <property type="entry name" value="S-TYPE ANION CHANNEL SLAH3"/>
    <property type="match status" value="1"/>
</dbReference>
<keyword evidence="3" id="KW-0813">Transport</keyword>
<evidence type="ECO:0000313" key="7">
    <source>
        <dbReference type="EMBL" id="KAG6605751.1"/>
    </source>
</evidence>
<name>A0AAV6P3G3_9ROSI</name>
<protein>
    <submittedName>
        <fullName evidence="7">S-type anion channel SLAH3</fullName>
    </submittedName>
</protein>
<feature type="transmembrane region" description="Helical" evidence="6">
    <location>
        <begin position="454"/>
        <end position="473"/>
    </location>
</feature>
<keyword evidence="6" id="KW-0472">Membrane</keyword>
<gene>
    <name evidence="7" type="primary">SLAH3</name>
    <name evidence="7" type="ORF">SDJN03_03068</name>
</gene>
<evidence type="ECO:0000313" key="8">
    <source>
        <dbReference type="Proteomes" id="UP000685013"/>
    </source>
</evidence>
<dbReference type="GO" id="GO:0008308">
    <property type="term" value="F:voltage-gated monoatomic anion channel activity"/>
    <property type="evidence" value="ECO:0007669"/>
    <property type="project" value="InterPro"/>
</dbReference>
<feature type="region of interest" description="Disordered" evidence="5">
    <location>
        <begin position="615"/>
        <end position="640"/>
    </location>
</feature>
<evidence type="ECO:0000256" key="6">
    <source>
        <dbReference type="SAM" id="Phobius"/>
    </source>
</evidence>
<proteinExistence type="predicted"/>
<feature type="region of interest" description="Disordered" evidence="5">
    <location>
        <begin position="97"/>
        <end position="119"/>
    </location>
</feature>
<feature type="non-terminal residue" evidence="7">
    <location>
        <position position="1"/>
    </location>
</feature>
<evidence type="ECO:0000256" key="5">
    <source>
        <dbReference type="SAM" id="MobiDB-lite"/>
    </source>
</evidence>
<keyword evidence="4" id="KW-1003">Cell membrane</keyword>
<feature type="transmembrane region" description="Helical" evidence="6">
    <location>
        <begin position="401"/>
        <end position="418"/>
    </location>
</feature>